<gene>
    <name evidence="5" type="ORF">GCM10009559_21510</name>
</gene>
<protein>
    <submittedName>
        <fullName evidence="5">MarR family transcriptional regulator</fullName>
    </submittedName>
</protein>
<dbReference type="Pfam" id="PF12802">
    <property type="entry name" value="MarR_2"/>
    <property type="match status" value="1"/>
</dbReference>
<feature type="domain" description="HTH marR-type" evidence="4">
    <location>
        <begin position="14"/>
        <end position="149"/>
    </location>
</feature>
<keyword evidence="3" id="KW-0804">Transcription</keyword>
<dbReference type="InterPro" id="IPR036390">
    <property type="entry name" value="WH_DNA-bd_sf"/>
</dbReference>
<dbReference type="CDD" id="cd00090">
    <property type="entry name" value="HTH_ARSR"/>
    <property type="match status" value="1"/>
</dbReference>
<name>A0ABP4A9P0_9PSEU</name>
<dbReference type="InterPro" id="IPR052526">
    <property type="entry name" value="HTH-type_Bedaq_tolerance"/>
</dbReference>
<evidence type="ECO:0000256" key="3">
    <source>
        <dbReference type="ARBA" id="ARBA00023163"/>
    </source>
</evidence>
<dbReference type="SMART" id="SM00347">
    <property type="entry name" value="HTH_MARR"/>
    <property type="match status" value="1"/>
</dbReference>
<proteinExistence type="predicted"/>
<dbReference type="InterPro" id="IPR000835">
    <property type="entry name" value="HTH_MarR-typ"/>
</dbReference>
<accession>A0ABP4A9P0</accession>
<reference evidence="6" key="1">
    <citation type="journal article" date="2019" name="Int. J. Syst. Evol. Microbiol.">
        <title>The Global Catalogue of Microorganisms (GCM) 10K type strain sequencing project: providing services to taxonomists for standard genome sequencing and annotation.</title>
        <authorList>
            <consortium name="The Broad Institute Genomics Platform"/>
            <consortium name="The Broad Institute Genome Sequencing Center for Infectious Disease"/>
            <person name="Wu L."/>
            <person name="Ma J."/>
        </authorList>
    </citation>
    <scope>NUCLEOTIDE SEQUENCE [LARGE SCALE GENOMIC DNA]</scope>
    <source>
        <strain evidence="6">JCM 11117</strain>
    </source>
</reference>
<evidence type="ECO:0000256" key="2">
    <source>
        <dbReference type="ARBA" id="ARBA00023125"/>
    </source>
</evidence>
<dbReference type="RefSeq" id="WP_343941162.1">
    <property type="nucleotide sequence ID" value="NZ_BAAAHP010000058.1"/>
</dbReference>
<comment type="caution">
    <text evidence="5">The sequence shown here is derived from an EMBL/GenBank/DDBJ whole genome shotgun (WGS) entry which is preliminary data.</text>
</comment>
<dbReference type="PANTHER" id="PTHR39515:SF2">
    <property type="entry name" value="HTH-TYPE TRANSCRIPTIONAL REGULATOR RV0880"/>
    <property type="match status" value="1"/>
</dbReference>
<sequence length="161" mass="17022">MVAPPTAPTAEVVADTLMPAVGAVRRLLRRLAGPVVTTGTSREISTSQREVLAMVGKRAGGSVAEVADELGLAPNSVSTIVTQLVAAGLLVRETDPRDRRVGRLTLTPQAQDALDSARARRRGVLHEALDRLTPHQVADLAAGIDALEALADELRNLERAR</sequence>
<dbReference type="PROSITE" id="PS01117">
    <property type="entry name" value="HTH_MARR_1"/>
    <property type="match status" value="1"/>
</dbReference>
<keyword evidence="1" id="KW-0805">Transcription regulation</keyword>
<dbReference type="Proteomes" id="UP001499967">
    <property type="component" value="Unassembled WGS sequence"/>
</dbReference>
<organism evidence="5 6">
    <name type="scientific">Pseudonocardia zijingensis</name>
    <dbReference type="NCBI Taxonomy" id="153376"/>
    <lineage>
        <taxon>Bacteria</taxon>
        <taxon>Bacillati</taxon>
        <taxon>Actinomycetota</taxon>
        <taxon>Actinomycetes</taxon>
        <taxon>Pseudonocardiales</taxon>
        <taxon>Pseudonocardiaceae</taxon>
        <taxon>Pseudonocardia</taxon>
    </lineage>
</organism>
<evidence type="ECO:0000313" key="6">
    <source>
        <dbReference type="Proteomes" id="UP001499967"/>
    </source>
</evidence>
<keyword evidence="2" id="KW-0238">DNA-binding</keyword>
<dbReference type="PANTHER" id="PTHR39515">
    <property type="entry name" value="CONSERVED PROTEIN"/>
    <property type="match status" value="1"/>
</dbReference>
<dbReference type="EMBL" id="BAAAHP010000058">
    <property type="protein sequence ID" value="GAA0932486.1"/>
    <property type="molecule type" value="Genomic_DNA"/>
</dbReference>
<dbReference type="Gene3D" id="1.10.10.10">
    <property type="entry name" value="Winged helix-like DNA-binding domain superfamily/Winged helix DNA-binding domain"/>
    <property type="match status" value="1"/>
</dbReference>
<dbReference type="InterPro" id="IPR023187">
    <property type="entry name" value="Tscrpt_reg_MarR-type_CS"/>
</dbReference>
<dbReference type="SUPFAM" id="SSF46785">
    <property type="entry name" value="Winged helix' DNA-binding domain"/>
    <property type="match status" value="1"/>
</dbReference>
<dbReference type="InterPro" id="IPR036388">
    <property type="entry name" value="WH-like_DNA-bd_sf"/>
</dbReference>
<dbReference type="InterPro" id="IPR011991">
    <property type="entry name" value="ArsR-like_HTH"/>
</dbReference>
<evidence type="ECO:0000259" key="4">
    <source>
        <dbReference type="PROSITE" id="PS50995"/>
    </source>
</evidence>
<evidence type="ECO:0000313" key="5">
    <source>
        <dbReference type="EMBL" id="GAA0932486.1"/>
    </source>
</evidence>
<evidence type="ECO:0000256" key="1">
    <source>
        <dbReference type="ARBA" id="ARBA00023015"/>
    </source>
</evidence>
<keyword evidence="6" id="KW-1185">Reference proteome</keyword>
<dbReference type="PROSITE" id="PS50995">
    <property type="entry name" value="HTH_MARR_2"/>
    <property type="match status" value="1"/>
</dbReference>